<dbReference type="GO" id="GO:0010181">
    <property type="term" value="F:FMN binding"/>
    <property type="evidence" value="ECO:0007669"/>
    <property type="project" value="InterPro"/>
</dbReference>
<evidence type="ECO:0000313" key="4">
    <source>
        <dbReference type="EMBL" id="GLY66369.1"/>
    </source>
</evidence>
<comment type="caution">
    <text evidence="4">The sequence shown here is derived from an EMBL/GenBank/DDBJ whole genome shotgun (WGS) entry which is preliminary data.</text>
</comment>
<comment type="similarity">
    <text evidence="1">Belongs to the non-flavoprotein flavin reductase family.</text>
</comment>
<dbReference type="AlphaFoldDB" id="A0A9W6VGV0"/>
<reference evidence="4" key="1">
    <citation type="submission" date="2023-03" db="EMBL/GenBank/DDBJ databases">
        <title>Amycolatopsis taiwanensis NBRC 103393.</title>
        <authorList>
            <person name="Ichikawa N."/>
            <person name="Sato H."/>
            <person name="Tonouchi N."/>
        </authorList>
    </citation>
    <scope>NUCLEOTIDE SEQUENCE</scope>
    <source>
        <strain evidence="4">NBRC 103393</strain>
    </source>
</reference>
<dbReference type="SMART" id="SM00903">
    <property type="entry name" value="Flavin_Reduct"/>
    <property type="match status" value="1"/>
</dbReference>
<dbReference type="EMBL" id="BSTI01000006">
    <property type="protein sequence ID" value="GLY66369.1"/>
    <property type="molecule type" value="Genomic_DNA"/>
</dbReference>
<dbReference type="SUPFAM" id="SSF50475">
    <property type="entry name" value="FMN-binding split barrel"/>
    <property type="match status" value="1"/>
</dbReference>
<gene>
    <name evidence="4" type="ORF">Atai01_29880</name>
</gene>
<dbReference type="Gene3D" id="2.30.110.10">
    <property type="entry name" value="Electron Transport, Fmn-binding Protein, Chain A"/>
    <property type="match status" value="1"/>
</dbReference>
<proteinExistence type="inferred from homology"/>
<keyword evidence="5" id="KW-1185">Reference proteome</keyword>
<keyword evidence="2" id="KW-0560">Oxidoreductase</keyword>
<evidence type="ECO:0000259" key="3">
    <source>
        <dbReference type="SMART" id="SM00903"/>
    </source>
</evidence>
<organism evidence="4 5">
    <name type="scientific">Amycolatopsis taiwanensis</name>
    <dbReference type="NCBI Taxonomy" id="342230"/>
    <lineage>
        <taxon>Bacteria</taxon>
        <taxon>Bacillati</taxon>
        <taxon>Actinomycetota</taxon>
        <taxon>Actinomycetes</taxon>
        <taxon>Pseudonocardiales</taxon>
        <taxon>Pseudonocardiaceae</taxon>
        <taxon>Amycolatopsis</taxon>
    </lineage>
</organism>
<name>A0A9W6VGV0_9PSEU</name>
<accession>A0A9W6VGV0</accession>
<protein>
    <submittedName>
        <fullName evidence="4">Oxidoreductase</fullName>
    </submittedName>
</protein>
<dbReference type="Proteomes" id="UP001165136">
    <property type="component" value="Unassembled WGS sequence"/>
</dbReference>
<dbReference type="InterPro" id="IPR050268">
    <property type="entry name" value="NADH-dep_flavin_reductase"/>
</dbReference>
<feature type="domain" description="Flavin reductase like" evidence="3">
    <location>
        <begin position="29"/>
        <end position="175"/>
    </location>
</feature>
<sequence length="187" mass="19622">MLADSPTLTLPDPVADQPCETTEEFNRGARHLANGVAVITACDERGARAGVTSTGLCTLGAEPPTLLVCVPRHTGLGGLLPRVRRFAVNALSRRQRDIAEAFAGLRQGDRFGYGRWSVAGAGSPMVAGALASFECAVDLLYAYPKHLIVVGTVRTVIRTPDPEGPLVYSSGQFGRLELAGAAARPAP</sequence>
<dbReference type="Pfam" id="PF01613">
    <property type="entry name" value="Flavin_Reduct"/>
    <property type="match status" value="1"/>
</dbReference>
<dbReference type="RefSeq" id="WP_052372106.1">
    <property type="nucleotide sequence ID" value="NZ_BSTI01000006.1"/>
</dbReference>
<dbReference type="PANTHER" id="PTHR30466">
    <property type="entry name" value="FLAVIN REDUCTASE"/>
    <property type="match status" value="1"/>
</dbReference>
<dbReference type="PANTHER" id="PTHR30466:SF11">
    <property type="entry name" value="FLAVIN-DEPENDENT MONOOXYGENASE, REDUCTASE SUBUNIT HSAB"/>
    <property type="match status" value="1"/>
</dbReference>
<dbReference type="InterPro" id="IPR012349">
    <property type="entry name" value="Split_barrel_FMN-bd"/>
</dbReference>
<evidence type="ECO:0000313" key="5">
    <source>
        <dbReference type="Proteomes" id="UP001165136"/>
    </source>
</evidence>
<dbReference type="GO" id="GO:0042602">
    <property type="term" value="F:riboflavin reductase (NADPH) activity"/>
    <property type="evidence" value="ECO:0007669"/>
    <property type="project" value="TreeGrafter"/>
</dbReference>
<evidence type="ECO:0000256" key="2">
    <source>
        <dbReference type="ARBA" id="ARBA00023002"/>
    </source>
</evidence>
<dbReference type="InterPro" id="IPR002563">
    <property type="entry name" value="Flavin_Rdtase-like_dom"/>
</dbReference>
<evidence type="ECO:0000256" key="1">
    <source>
        <dbReference type="ARBA" id="ARBA00008898"/>
    </source>
</evidence>